<sequence length="65" mass="7478">MNIQFFIVGVCFLIVGVILMWKYKFFKYKAIDTLFYTELKVFLGALILAGMGLAIIINELKKVIN</sequence>
<dbReference type="EMBL" id="FOGG01000052">
    <property type="protein sequence ID" value="SES26644.1"/>
    <property type="molecule type" value="Genomic_DNA"/>
</dbReference>
<evidence type="ECO:0000256" key="1">
    <source>
        <dbReference type="SAM" id="Phobius"/>
    </source>
</evidence>
<keyword evidence="1" id="KW-1133">Transmembrane helix</keyword>
<keyword evidence="1" id="KW-0472">Membrane</keyword>
<proteinExistence type="predicted"/>
<keyword evidence="3" id="KW-1185">Reference proteome</keyword>
<keyword evidence="1" id="KW-0812">Transmembrane</keyword>
<protein>
    <submittedName>
        <fullName evidence="2">Uncharacterized protein</fullName>
    </submittedName>
</protein>
<dbReference type="Proteomes" id="UP000199572">
    <property type="component" value="Unassembled WGS sequence"/>
</dbReference>
<feature type="transmembrane region" description="Helical" evidence="1">
    <location>
        <begin position="6"/>
        <end position="23"/>
    </location>
</feature>
<evidence type="ECO:0000313" key="3">
    <source>
        <dbReference type="Proteomes" id="UP000199572"/>
    </source>
</evidence>
<accession>A0A1H9VYN1</accession>
<organism evidence="2 3">
    <name type="scientific">Pedobacter rhizosphaerae</name>
    <dbReference type="NCBI Taxonomy" id="390241"/>
    <lineage>
        <taxon>Bacteria</taxon>
        <taxon>Pseudomonadati</taxon>
        <taxon>Bacteroidota</taxon>
        <taxon>Sphingobacteriia</taxon>
        <taxon>Sphingobacteriales</taxon>
        <taxon>Sphingobacteriaceae</taxon>
        <taxon>Pedobacter</taxon>
    </lineage>
</organism>
<evidence type="ECO:0000313" key="2">
    <source>
        <dbReference type="EMBL" id="SES26644.1"/>
    </source>
</evidence>
<feature type="transmembrane region" description="Helical" evidence="1">
    <location>
        <begin position="35"/>
        <end position="57"/>
    </location>
</feature>
<name>A0A1H9VYN1_9SPHI</name>
<gene>
    <name evidence="2" type="ORF">SAMN04488023_15215</name>
</gene>
<reference evidence="2 3" key="1">
    <citation type="submission" date="2016-10" db="EMBL/GenBank/DDBJ databases">
        <authorList>
            <person name="de Groot N.N."/>
        </authorList>
    </citation>
    <scope>NUCLEOTIDE SEQUENCE [LARGE SCALE GENOMIC DNA]</scope>
    <source>
        <strain evidence="2 3">DSM 18610</strain>
    </source>
</reference>
<dbReference type="AlphaFoldDB" id="A0A1H9VYN1"/>